<dbReference type="OrthoDB" id="5705802at2"/>
<dbReference type="EMBL" id="SMSE01000003">
    <property type="protein sequence ID" value="TDG12544.1"/>
    <property type="molecule type" value="Genomic_DNA"/>
</dbReference>
<keyword evidence="1" id="KW-0805">Transcription regulation</keyword>
<dbReference type="Proteomes" id="UP000295554">
    <property type="component" value="Unassembled WGS sequence"/>
</dbReference>
<evidence type="ECO:0000256" key="2">
    <source>
        <dbReference type="ARBA" id="ARBA00023125"/>
    </source>
</evidence>
<keyword evidence="2 4" id="KW-0238">DNA-binding</keyword>
<dbReference type="InterPro" id="IPR001647">
    <property type="entry name" value="HTH_TetR"/>
</dbReference>
<dbReference type="AlphaFoldDB" id="A0A4R5LPR8"/>
<sequence length="223" mass="24977">MPSAARRVYPFTMASELPVSDGAPTTAERILDAAEDLFAQKGYSATSLGDVADRVGIRSPSLYNHFRNKEALYEAVLERLLLEFGRPLNEMQESSELSQERVLQWLETIVRQHHANPNLARLLQHAALSGGPHTNEIIERLFSPMFSSPEPAELDDDYFGVLSSQGLQPWAVMAFNNLVMSYVTMAPMYRDLLGEDPFSKTALDKQLALVNTLLKAVFAYRQD</sequence>
<dbReference type="PROSITE" id="PS50977">
    <property type="entry name" value="HTH_TETR_2"/>
    <property type="match status" value="1"/>
</dbReference>
<evidence type="ECO:0000256" key="4">
    <source>
        <dbReference type="PROSITE-ProRule" id="PRU00335"/>
    </source>
</evidence>
<dbReference type="GO" id="GO:0000976">
    <property type="term" value="F:transcription cis-regulatory region binding"/>
    <property type="evidence" value="ECO:0007669"/>
    <property type="project" value="TreeGrafter"/>
</dbReference>
<protein>
    <submittedName>
        <fullName evidence="6">TetR/AcrR family transcriptional regulator</fullName>
    </submittedName>
</protein>
<feature type="DNA-binding region" description="H-T-H motif" evidence="4">
    <location>
        <begin position="47"/>
        <end position="66"/>
    </location>
</feature>
<evidence type="ECO:0000256" key="3">
    <source>
        <dbReference type="ARBA" id="ARBA00023163"/>
    </source>
</evidence>
<dbReference type="GO" id="GO:0003700">
    <property type="term" value="F:DNA-binding transcription factor activity"/>
    <property type="evidence" value="ECO:0007669"/>
    <property type="project" value="TreeGrafter"/>
</dbReference>
<proteinExistence type="predicted"/>
<evidence type="ECO:0000256" key="1">
    <source>
        <dbReference type="ARBA" id="ARBA00023015"/>
    </source>
</evidence>
<accession>A0A4R5LPR8</accession>
<dbReference type="Gene3D" id="1.10.357.10">
    <property type="entry name" value="Tetracycline Repressor, domain 2"/>
    <property type="match status" value="1"/>
</dbReference>
<dbReference type="InterPro" id="IPR009057">
    <property type="entry name" value="Homeodomain-like_sf"/>
</dbReference>
<name>A0A4R5LPR8_9GAMM</name>
<dbReference type="PANTHER" id="PTHR30055">
    <property type="entry name" value="HTH-TYPE TRANSCRIPTIONAL REGULATOR RUTR"/>
    <property type="match status" value="1"/>
</dbReference>
<keyword evidence="7" id="KW-1185">Reference proteome</keyword>
<dbReference type="InterPro" id="IPR050109">
    <property type="entry name" value="HTH-type_TetR-like_transc_reg"/>
</dbReference>
<dbReference type="SUPFAM" id="SSF46689">
    <property type="entry name" value="Homeodomain-like"/>
    <property type="match status" value="1"/>
</dbReference>
<gene>
    <name evidence="6" type="ORF">E2F43_13185</name>
</gene>
<dbReference type="Pfam" id="PF00440">
    <property type="entry name" value="TetR_N"/>
    <property type="match status" value="1"/>
</dbReference>
<keyword evidence="3" id="KW-0804">Transcription</keyword>
<dbReference type="PANTHER" id="PTHR30055:SF234">
    <property type="entry name" value="HTH-TYPE TRANSCRIPTIONAL REGULATOR BETI"/>
    <property type="match status" value="1"/>
</dbReference>
<organism evidence="6 7">
    <name type="scientific">Seongchinamella unica</name>
    <dbReference type="NCBI Taxonomy" id="2547392"/>
    <lineage>
        <taxon>Bacteria</taxon>
        <taxon>Pseudomonadati</taxon>
        <taxon>Pseudomonadota</taxon>
        <taxon>Gammaproteobacteria</taxon>
        <taxon>Cellvibrionales</taxon>
        <taxon>Halieaceae</taxon>
        <taxon>Seongchinamella</taxon>
    </lineage>
</organism>
<evidence type="ECO:0000259" key="5">
    <source>
        <dbReference type="PROSITE" id="PS50977"/>
    </source>
</evidence>
<comment type="caution">
    <text evidence="6">The sequence shown here is derived from an EMBL/GenBank/DDBJ whole genome shotgun (WGS) entry which is preliminary data.</text>
</comment>
<evidence type="ECO:0000313" key="7">
    <source>
        <dbReference type="Proteomes" id="UP000295554"/>
    </source>
</evidence>
<reference evidence="6 7" key="1">
    <citation type="submission" date="2019-03" db="EMBL/GenBank/DDBJ databases">
        <title>Seongchinamella monodicae gen. nov., sp. nov., a novel member of the Gammaproteobacteria isolated from a tidal mudflat of beach.</title>
        <authorList>
            <person name="Yang H.G."/>
            <person name="Kang J.W."/>
            <person name="Lee S.D."/>
        </authorList>
    </citation>
    <scope>NUCLEOTIDE SEQUENCE [LARGE SCALE GENOMIC DNA]</scope>
    <source>
        <strain evidence="6 7">GH4-78</strain>
    </source>
</reference>
<evidence type="ECO:0000313" key="6">
    <source>
        <dbReference type="EMBL" id="TDG12544.1"/>
    </source>
</evidence>
<feature type="domain" description="HTH tetR-type" evidence="5">
    <location>
        <begin position="24"/>
        <end position="84"/>
    </location>
</feature>
<dbReference type="PRINTS" id="PR00455">
    <property type="entry name" value="HTHTETR"/>
</dbReference>